<proteinExistence type="predicted"/>
<name>A0ACC1NM17_9HYPO</name>
<organism evidence="1 2">
    <name type="scientific">Zarea fungicola</name>
    <dbReference type="NCBI Taxonomy" id="93591"/>
    <lineage>
        <taxon>Eukaryota</taxon>
        <taxon>Fungi</taxon>
        <taxon>Dikarya</taxon>
        <taxon>Ascomycota</taxon>
        <taxon>Pezizomycotina</taxon>
        <taxon>Sordariomycetes</taxon>
        <taxon>Hypocreomycetidae</taxon>
        <taxon>Hypocreales</taxon>
        <taxon>Cordycipitaceae</taxon>
        <taxon>Zarea</taxon>
    </lineage>
</organism>
<evidence type="ECO:0000313" key="2">
    <source>
        <dbReference type="Proteomes" id="UP001143910"/>
    </source>
</evidence>
<protein>
    <submittedName>
        <fullName evidence="1">Uncharacterized protein</fullName>
    </submittedName>
</protein>
<gene>
    <name evidence="1" type="ORF">NQ176_g3177</name>
</gene>
<accession>A0ACC1NM17</accession>
<evidence type="ECO:0000313" key="1">
    <source>
        <dbReference type="EMBL" id="KAJ2979556.1"/>
    </source>
</evidence>
<dbReference type="EMBL" id="JANJQO010000272">
    <property type="protein sequence ID" value="KAJ2979556.1"/>
    <property type="molecule type" value="Genomic_DNA"/>
</dbReference>
<sequence>MVVIHDRYILNELLEKHSLATSGRPQMRFAGDLCGFNRYLFTSDYNAFAREQRKVMHREIGTDKLARRFEDSQDIESRRLLLRTLNHPKQLFSLHVPLLTSAIILKIVYGYTTSPDGRDPLLDLVNTMAQNISKSYVPLSWPVDIFPWLIHVPEWVPGLKFKSIARYHIKVSNLVNDVPWRFVERKISTGDYKPSIVSSFLETFAENDASATLEAVEAVKYAAAMLHFAGAETSITAIRAFLFAMVTNPDIQNLAQQEIDGIVGNERLPDLGDRERLPYVSALIKETLRWHAITPMGVAHRTSEELILRGYRIPKGSYIMAANRSLLHDPKEHYNPSLFDPSRFLPPRNETNDSIKFVFGFGRRVCPGEHIAQQTLFLTISRLLATFTIGKVNDVTGEPIEPILRCGDDVLARVEEFPFSITPRSEIHARLIQQVDIDYPMDSGDAELLEIPDWKEQS</sequence>
<comment type="caution">
    <text evidence="1">The sequence shown here is derived from an EMBL/GenBank/DDBJ whole genome shotgun (WGS) entry which is preliminary data.</text>
</comment>
<keyword evidence="2" id="KW-1185">Reference proteome</keyword>
<dbReference type="Proteomes" id="UP001143910">
    <property type="component" value="Unassembled WGS sequence"/>
</dbReference>
<reference evidence="1" key="1">
    <citation type="submission" date="2022-08" db="EMBL/GenBank/DDBJ databases">
        <title>Genome Sequence of Lecanicillium fungicola.</title>
        <authorList>
            <person name="Buettner E."/>
        </authorList>
    </citation>
    <scope>NUCLEOTIDE SEQUENCE</scope>
    <source>
        <strain evidence="1">Babe33</strain>
    </source>
</reference>